<evidence type="ECO:0000313" key="3">
    <source>
        <dbReference type="Proteomes" id="UP000467635"/>
    </source>
</evidence>
<evidence type="ECO:0000256" key="1">
    <source>
        <dbReference type="SAM" id="Phobius"/>
    </source>
</evidence>
<dbReference type="AlphaFoldDB" id="A0A7X2SSR2"/>
<evidence type="ECO:0000313" key="2">
    <source>
        <dbReference type="EMBL" id="MSE08754.1"/>
    </source>
</evidence>
<sequence>MLICIDGIKEERMIKMIELTNAAYWTLIALSVLAGYAINEIIRSIRKGEFFDWDDDAK</sequence>
<organism evidence="2 3">
    <name type="scientific">Ligilactobacillus salivarius</name>
    <dbReference type="NCBI Taxonomy" id="1624"/>
    <lineage>
        <taxon>Bacteria</taxon>
        <taxon>Bacillati</taxon>
        <taxon>Bacillota</taxon>
        <taxon>Bacilli</taxon>
        <taxon>Lactobacillales</taxon>
        <taxon>Lactobacillaceae</taxon>
        <taxon>Ligilactobacillus</taxon>
    </lineage>
</organism>
<reference evidence="2 3" key="1">
    <citation type="submission" date="2019-11" db="EMBL/GenBank/DDBJ databases">
        <title>Draft Genome Sequence of Plant Growth-Promoting Rhizosphere-Associated Bacteria.</title>
        <authorList>
            <person name="Vasilyev I.Y."/>
            <person name="Radchenko V."/>
            <person name="Ilnitskaya E.V."/>
        </authorList>
    </citation>
    <scope>NUCLEOTIDE SEQUENCE [LARGE SCALE GENOMIC DNA]</scope>
    <source>
        <strain evidence="2 3">VRA_01-1sq_f</strain>
    </source>
</reference>
<accession>A0A7X2SSR2</accession>
<comment type="caution">
    <text evidence="2">The sequence shown here is derived from an EMBL/GenBank/DDBJ whole genome shotgun (WGS) entry which is preliminary data.</text>
</comment>
<protein>
    <submittedName>
        <fullName evidence="2">Uncharacterized protein</fullName>
    </submittedName>
</protein>
<feature type="transmembrane region" description="Helical" evidence="1">
    <location>
        <begin position="22"/>
        <end position="39"/>
    </location>
</feature>
<keyword evidence="1" id="KW-0812">Transmembrane</keyword>
<keyword evidence="1" id="KW-0472">Membrane</keyword>
<dbReference type="EMBL" id="WKKX01000420">
    <property type="protein sequence ID" value="MSE08754.1"/>
    <property type="molecule type" value="Genomic_DNA"/>
</dbReference>
<name>A0A7X2SSR2_9LACO</name>
<dbReference type="Proteomes" id="UP000467635">
    <property type="component" value="Unassembled WGS sequence"/>
</dbReference>
<keyword evidence="1" id="KW-1133">Transmembrane helix</keyword>
<gene>
    <name evidence="2" type="ORF">GKC33_08630</name>
</gene>
<proteinExistence type="predicted"/>